<comment type="caution">
    <text evidence="2">The sequence shown here is derived from an EMBL/GenBank/DDBJ whole genome shotgun (WGS) entry which is preliminary data.</text>
</comment>
<keyword evidence="3" id="KW-1185">Reference proteome</keyword>
<dbReference type="EMBL" id="VSDQ01000679">
    <property type="protein sequence ID" value="TYA73914.1"/>
    <property type="molecule type" value="Genomic_DNA"/>
</dbReference>
<dbReference type="RefSeq" id="WP_148542292.1">
    <property type="nucleotide sequence ID" value="NZ_VSDQ01000679.1"/>
</dbReference>
<name>A0A5D0HRF8_9FLAO</name>
<dbReference type="AlphaFoldDB" id="A0A5D0HRF8"/>
<keyword evidence="1" id="KW-0732">Signal</keyword>
<evidence type="ECO:0000313" key="3">
    <source>
        <dbReference type="Proteomes" id="UP000323930"/>
    </source>
</evidence>
<gene>
    <name evidence="2" type="ORF">FUA24_11225</name>
</gene>
<dbReference type="Proteomes" id="UP000323930">
    <property type="component" value="Unassembled WGS sequence"/>
</dbReference>
<feature type="signal peptide" evidence="1">
    <location>
        <begin position="1"/>
        <end position="22"/>
    </location>
</feature>
<dbReference type="NCBIfam" id="NF047659">
    <property type="entry name" value="THC0290_0291_fam"/>
    <property type="match status" value="1"/>
</dbReference>
<feature type="chain" id="PRO_5023118297" evidence="1">
    <location>
        <begin position="23"/>
        <end position="277"/>
    </location>
</feature>
<evidence type="ECO:0000313" key="2">
    <source>
        <dbReference type="EMBL" id="TYA73914.1"/>
    </source>
</evidence>
<dbReference type="OrthoDB" id="1142271at2"/>
<reference evidence="2 3" key="1">
    <citation type="submission" date="2019-08" db="EMBL/GenBank/DDBJ databases">
        <title>Seonamhaeicola sediminis sp. nov., isolated from marine sediment.</title>
        <authorList>
            <person name="Cao W.R."/>
        </authorList>
    </citation>
    <scope>NUCLEOTIDE SEQUENCE [LARGE SCALE GENOMIC DNA]</scope>
    <source>
        <strain evidence="2 3">B011</strain>
    </source>
</reference>
<accession>A0A5D0HRF8</accession>
<protein>
    <submittedName>
        <fullName evidence="2">Glutamate dehydrogenase</fullName>
    </submittedName>
</protein>
<evidence type="ECO:0000256" key="1">
    <source>
        <dbReference type="SAM" id="SignalP"/>
    </source>
</evidence>
<proteinExistence type="predicted"/>
<organism evidence="2 3">
    <name type="scientific">Seonamhaeicola marinus</name>
    <dbReference type="NCBI Taxonomy" id="1912246"/>
    <lineage>
        <taxon>Bacteria</taxon>
        <taxon>Pseudomonadati</taxon>
        <taxon>Bacteroidota</taxon>
        <taxon>Flavobacteriia</taxon>
        <taxon>Flavobacteriales</taxon>
        <taxon>Flavobacteriaceae</taxon>
    </lineage>
</organism>
<sequence length="277" mass="31550">MLNLKHLVSIFCLFFLVNSVSAQLGFSHEIGVVAGPLQFRSDFGSRNDSKTNFGNSGIGVGIVHYINFAYRADCNCYTTDTYFNDHFKLRNEISWNRTKLEHYGKWVGNRTNPDGTTELRNTPEANQLRGHTGVAQNFDIGTQLEFFPLSIRSFQSFGTRFAPYISLGVHYTSYTPEVKTTYDSPLPDVELGDVTDSRNFYSAWAPGSVNANPGSTWSVVSSVGVRYKVGRLADVVLDMRWQYYFSDWVDGLNHNLEYNKNNDWLVWVNFGYIIYLN</sequence>